<feature type="transmembrane region" description="Helical" evidence="5">
    <location>
        <begin position="352"/>
        <end position="372"/>
    </location>
</feature>
<feature type="domain" description="NADH:quinone oxidoreductase/Mrp antiporter transmembrane" evidence="7">
    <location>
        <begin position="133"/>
        <end position="443"/>
    </location>
</feature>
<evidence type="ECO:0000259" key="7">
    <source>
        <dbReference type="Pfam" id="PF00361"/>
    </source>
</evidence>
<reference evidence="8 9" key="1">
    <citation type="submission" date="2015-12" db="EMBL/GenBank/DDBJ databases">
        <title>Genome sequence of Aneurinibacillus soli.</title>
        <authorList>
            <person name="Lee J.S."/>
            <person name="Lee K.C."/>
            <person name="Kim K.K."/>
            <person name="Lee B.W."/>
        </authorList>
    </citation>
    <scope>NUCLEOTIDE SEQUENCE [LARGE SCALE GENOMIC DNA]</scope>
    <source>
        <strain evidence="8 9">CB4</strain>
    </source>
</reference>
<evidence type="ECO:0000313" key="9">
    <source>
        <dbReference type="Proteomes" id="UP000217696"/>
    </source>
</evidence>
<feature type="transmembrane region" description="Helical" evidence="5">
    <location>
        <begin position="44"/>
        <end position="61"/>
    </location>
</feature>
<dbReference type="Pfam" id="PF00361">
    <property type="entry name" value="Proton_antipo_M"/>
    <property type="match status" value="1"/>
</dbReference>
<evidence type="ECO:0000256" key="2">
    <source>
        <dbReference type="ARBA" id="ARBA00022692"/>
    </source>
</evidence>
<dbReference type="GO" id="GO:0008137">
    <property type="term" value="F:NADH dehydrogenase (ubiquinone) activity"/>
    <property type="evidence" value="ECO:0007669"/>
    <property type="project" value="InterPro"/>
</dbReference>
<feature type="transmembrane region" description="Helical" evidence="5">
    <location>
        <begin position="116"/>
        <end position="131"/>
    </location>
</feature>
<keyword evidence="3 5" id="KW-1133">Transmembrane helix</keyword>
<dbReference type="NCBIfam" id="NF004446">
    <property type="entry name" value="PRK05777.2-4"/>
    <property type="match status" value="1"/>
</dbReference>
<evidence type="ECO:0000256" key="6">
    <source>
        <dbReference type="RuleBase" id="RU000320"/>
    </source>
</evidence>
<keyword evidence="5" id="KW-1003">Cell membrane</keyword>
<keyword evidence="9" id="KW-1185">Reference proteome</keyword>
<feature type="transmembrane region" description="Helical" evidence="5">
    <location>
        <begin position="428"/>
        <end position="448"/>
    </location>
</feature>
<evidence type="ECO:0000256" key="4">
    <source>
        <dbReference type="ARBA" id="ARBA00023136"/>
    </source>
</evidence>
<gene>
    <name evidence="5 8" type="primary">nuoN</name>
    <name evidence="8" type="ORF">CB4_00610</name>
</gene>
<feature type="transmembrane region" description="Helical" evidence="5">
    <location>
        <begin position="167"/>
        <end position="189"/>
    </location>
</feature>
<name>A0A0U5C467_9BACL</name>
<feature type="transmembrane region" description="Helical" evidence="5">
    <location>
        <begin position="137"/>
        <end position="155"/>
    </location>
</feature>
<dbReference type="InterPro" id="IPR001750">
    <property type="entry name" value="ND/Mrp_TM"/>
</dbReference>
<keyword evidence="5" id="KW-0813">Transport</keyword>
<feature type="transmembrane region" description="Helical" evidence="5">
    <location>
        <begin position="214"/>
        <end position="239"/>
    </location>
</feature>
<dbReference type="EC" id="7.1.1.-" evidence="5"/>
<keyword evidence="5" id="KW-0874">Quinone</keyword>
<dbReference type="AlphaFoldDB" id="A0A0U5C467"/>
<organism evidence="8 9">
    <name type="scientific">Aneurinibacillus soli</name>
    <dbReference type="NCBI Taxonomy" id="1500254"/>
    <lineage>
        <taxon>Bacteria</taxon>
        <taxon>Bacillati</taxon>
        <taxon>Bacillota</taxon>
        <taxon>Bacilli</taxon>
        <taxon>Bacillales</taxon>
        <taxon>Paenibacillaceae</taxon>
        <taxon>Aneurinibacillus group</taxon>
        <taxon>Aneurinibacillus</taxon>
    </lineage>
</organism>
<protein>
    <recommendedName>
        <fullName evidence="5">NADH-quinone oxidoreductase subunit N</fullName>
        <ecNumber evidence="5">7.1.1.-</ecNumber>
    </recommendedName>
    <alternativeName>
        <fullName evidence="5">NADH dehydrogenase I subunit N</fullName>
    </alternativeName>
    <alternativeName>
        <fullName evidence="5">NDH-1 subunit N</fullName>
    </alternativeName>
</protein>
<evidence type="ECO:0000313" key="8">
    <source>
        <dbReference type="EMBL" id="BAU26483.1"/>
    </source>
</evidence>
<feature type="transmembrane region" description="Helical" evidence="5">
    <location>
        <begin position="81"/>
        <end position="104"/>
    </location>
</feature>
<comment type="function">
    <text evidence="5">NDH-1 shuttles electrons from NADH, via FMN and iron-sulfur (Fe-S) centers, to quinones in the respiratory chain. The immediate electron acceptor for the enzyme in this species is believed to be a menaquinone. Couples the redox reaction to proton translocation (for every two electrons transferred, four hydrogen ions are translocated across the cytoplasmic membrane), and thus conserves the redox energy in a proton gradient.</text>
</comment>
<keyword evidence="8" id="KW-0560">Oxidoreductase</keyword>
<dbReference type="GO" id="GO:0042773">
    <property type="term" value="P:ATP synthesis coupled electron transport"/>
    <property type="evidence" value="ECO:0007669"/>
    <property type="project" value="InterPro"/>
</dbReference>
<keyword evidence="4 5" id="KW-0472">Membrane</keyword>
<proteinExistence type="inferred from homology"/>
<sequence>MNSKWGVLAEYDWSVMSPEFTILGVATLLSLIDLLMGKKADRRILAWIGLAGVILAGYFVIRNTGHNVVSIMNDMYRLDGFANAFKLIFLGGVACVLLISISYIDEARNVPYSGEYYYLLLSALLGAMIMASSADLITLFVGLELLSLSSYILVGTRKHHIQSNESAFKYVVSGGIAAAIILYGMSFIYGITGSTNLYTIAERLPNAFYGGFDLLIYLAFFLMIVGLAFKISAVPFHMWAPDVYQGAPTPITAFLSVVSKAAGFAIILRMFIVIFINIVEVDAKLGMQQPIIAGKLALYISIIAAASMIIGNTLALRQVNVKRMMAYSGIAQAGYLLVPLASLTGLLLDQTVFYLIAYLLANMGAFAVIMIVNRDQQTEDVKGFAGLYHRAPWLSISMTFFLLSLAGIPLSAGFFGKFYIFMSAVGLMKYWLAGIMMATSVISYYYYFGIVRQMYMRPGSTESPLRVPAPIAVVVLLTFIGTVVIGVMPDPVIQYIHTNFPFQQIFESGSKL</sequence>
<feature type="transmembrane region" description="Helical" evidence="5">
    <location>
        <begin position="296"/>
        <end position="315"/>
    </location>
</feature>
<feature type="transmembrane region" description="Helical" evidence="5">
    <location>
        <begin position="327"/>
        <end position="346"/>
    </location>
</feature>
<feature type="transmembrane region" description="Helical" evidence="5">
    <location>
        <begin position="393"/>
        <end position="416"/>
    </location>
</feature>
<dbReference type="PANTHER" id="PTHR22773">
    <property type="entry name" value="NADH DEHYDROGENASE"/>
    <property type="match status" value="1"/>
</dbReference>
<feature type="transmembrane region" description="Helical" evidence="5">
    <location>
        <begin position="251"/>
        <end position="276"/>
    </location>
</feature>
<dbReference type="OrthoDB" id="9811718at2"/>
<dbReference type="InterPro" id="IPR010096">
    <property type="entry name" value="NADH-Q_OxRdtase_suN/2"/>
</dbReference>
<comment type="catalytic activity">
    <reaction evidence="5">
        <text>a quinone + NADH + 5 H(+)(in) = a quinol + NAD(+) + 4 H(+)(out)</text>
        <dbReference type="Rhea" id="RHEA:57888"/>
        <dbReference type="ChEBI" id="CHEBI:15378"/>
        <dbReference type="ChEBI" id="CHEBI:24646"/>
        <dbReference type="ChEBI" id="CHEBI:57540"/>
        <dbReference type="ChEBI" id="CHEBI:57945"/>
        <dbReference type="ChEBI" id="CHEBI:132124"/>
    </reaction>
</comment>
<dbReference type="HAMAP" id="MF_00445">
    <property type="entry name" value="NDH1_NuoN_1"/>
    <property type="match status" value="1"/>
</dbReference>
<dbReference type="GO" id="GO:0050136">
    <property type="term" value="F:NADH dehydrogenase (quinone) (non-electrogenic) activity"/>
    <property type="evidence" value="ECO:0007669"/>
    <property type="project" value="UniProtKB-UniRule"/>
</dbReference>
<comment type="similarity">
    <text evidence="5">Belongs to the complex I subunit 2 family.</text>
</comment>
<evidence type="ECO:0000256" key="1">
    <source>
        <dbReference type="ARBA" id="ARBA00004651"/>
    </source>
</evidence>
<evidence type="ECO:0000256" key="3">
    <source>
        <dbReference type="ARBA" id="ARBA00022989"/>
    </source>
</evidence>
<keyword evidence="5" id="KW-1278">Translocase</keyword>
<comment type="subunit">
    <text evidence="5">NDH-1 is composed of 14 different subunits. Subunits NuoA, H, J, K, L, M, N constitute the membrane sector of the complex.</text>
</comment>
<dbReference type="Proteomes" id="UP000217696">
    <property type="component" value="Chromosome"/>
</dbReference>
<feature type="transmembrane region" description="Helical" evidence="5">
    <location>
        <begin position="469"/>
        <end position="488"/>
    </location>
</feature>
<dbReference type="EMBL" id="AP017312">
    <property type="protein sequence ID" value="BAU26483.1"/>
    <property type="molecule type" value="Genomic_DNA"/>
</dbReference>
<accession>A0A0U5C467</accession>
<comment type="subcellular location">
    <subcellularLocation>
        <location evidence="1 5">Cell membrane</location>
        <topology evidence="1 5">Multi-pass membrane protein</topology>
    </subcellularLocation>
    <subcellularLocation>
        <location evidence="6">Membrane</location>
        <topology evidence="6">Multi-pass membrane protein</topology>
    </subcellularLocation>
</comment>
<dbReference type="GO" id="GO:0048038">
    <property type="term" value="F:quinone binding"/>
    <property type="evidence" value="ECO:0007669"/>
    <property type="project" value="UniProtKB-KW"/>
</dbReference>
<keyword evidence="2 5" id="KW-0812">Transmembrane</keyword>
<dbReference type="RefSeq" id="WP_096463527.1">
    <property type="nucleotide sequence ID" value="NZ_AP017312.1"/>
</dbReference>
<dbReference type="GO" id="GO:0005886">
    <property type="term" value="C:plasma membrane"/>
    <property type="evidence" value="ECO:0007669"/>
    <property type="project" value="UniProtKB-SubCell"/>
</dbReference>
<keyword evidence="5" id="KW-0520">NAD</keyword>
<feature type="transmembrane region" description="Helical" evidence="5">
    <location>
        <begin position="20"/>
        <end position="37"/>
    </location>
</feature>
<dbReference type="NCBIfam" id="TIGR01770">
    <property type="entry name" value="NDH_I_N"/>
    <property type="match status" value="1"/>
</dbReference>
<evidence type="ECO:0000256" key="5">
    <source>
        <dbReference type="HAMAP-Rule" id="MF_00445"/>
    </source>
</evidence>
<dbReference type="KEGG" id="asoc:CB4_00610"/>